<dbReference type="PANTHER" id="PTHR24171">
    <property type="entry name" value="ANKYRIN REPEAT DOMAIN-CONTAINING PROTEIN 39-RELATED"/>
    <property type="match status" value="1"/>
</dbReference>
<dbReference type="InterPro" id="IPR036770">
    <property type="entry name" value="Ankyrin_rpt-contain_sf"/>
</dbReference>
<evidence type="ECO:0000313" key="5">
    <source>
        <dbReference type="EMBL" id="KAL2819289.1"/>
    </source>
</evidence>
<sequence>MASEKETDIKNGTQDAPPPYRPSSPTPTYHTVDERAPQHHDTSTSLPRLNPDECQWKRPQTTTLHDAARAGYVNVVKYLLSSRLEVDFRTRYGSTPLQLAAQRGHTAVVTTLLDHDANVNGKDFYQRSVLHYAISSGDTKLLGLLIDRGADVHAKNLAGNNALEMALLETLPEMAVFLMEKGATIREDLKNSAMFRNYWDLGIQGWPSHPP</sequence>
<dbReference type="Proteomes" id="UP001610335">
    <property type="component" value="Unassembled WGS sequence"/>
</dbReference>
<dbReference type="SUPFAM" id="SSF48403">
    <property type="entry name" value="Ankyrin repeat"/>
    <property type="match status" value="1"/>
</dbReference>
<feature type="repeat" description="ANK" evidence="3">
    <location>
        <begin position="125"/>
        <end position="157"/>
    </location>
</feature>
<feature type="compositionally biased region" description="Basic and acidic residues" evidence="4">
    <location>
        <begin position="31"/>
        <end position="42"/>
    </location>
</feature>
<keyword evidence="2 3" id="KW-0040">ANK repeat</keyword>
<feature type="compositionally biased region" description="Pro residues" evidence="4">
    <location>
        <begin position="16"/>
        <end position="25"/>
    </location>
</feature>
<feature type="repeat" description="ANK" evidence="3">
    <location>
        <begin position="59"/>
        <end position="91"/>
    </location>
</feature>
<evidence type="ECO:0000256" key="3">
    <source>
        <dbReference type="PROSITE-ProRule" id="PRU00023"/>
    </source>
</evidence>
<dbReference type="EMBL" id="JBFXLS010000078">
    <property type="protein sequence ID" value="KAL2819289.1"/>
    <property type="molecule type" value="Genomic_DNA"/>
</dbReference>
<dbReference type="Gene3D" id="1.25.40.20">
    <property type="entry name" value="Ankyrin repeat-containing domain"/>
    <property type="match status" value="1"/>
</dbReference>
<dbReference type="PRINTS" id="PR01415">
    <property type="entry name" value="ANKYRIN"/>
</dbReference>
<dbReference type="PROSITE" id="PS50297">
    <property type="entry name" value="ANK_REP_REGION"/>
    <property type="match status" value="2"/>
</dbReference>
<comment type="caution">
    <text evidence="5">The sequence shown here is derived from an EMBL/GenBank/DDBJ whole genome shotgun (WGS) entry which is preliminary data.</text>
</comment>
<organism evidence="5 6">
    <name type="scientific">Aspergillus cavernicola</name>
    <dbReference type="NCBI Taxonomy" id="176166"/>
    <lineage>
        <taxon>Eukaryota</taxon>
        <taxon>Fungi</taxon>
        <taxon>Dikarya</taxon>
        <taxon>Ascomycota</taxon>
        <taxon>Pezizomycotina</taxon>
        <taxon>Eurotiomycetes</taxon>
        <taxon>Eurotiomycetidae</taxon>
        <taxon>Eurotiales</taxon>
        <taxon>Aspergillaceae</taxon>
        <taxon>Aspergillus</taxon>
        <taxon>Aspergillus subgen. Nidulantes</taxon>
    </lineage>
</organism>
<evidence type="ECO:0000256" key="2">
    <source>
        <dbReference type="ARBA" id="ARBA00023043"/>
    </source>
</evidence>
<accession>A0ABR4HUX5</accession>
<protein>
    <submittedName>
        <fullName evidence="5">Ankyrin repeat-containing domain protein</fullName>
    </submittedName>
</protein>
<keyword evidence="6" id="KW-1185">Reference proteome</keyword>
<dbReference type="PROSITE" id="PS50088">
    <property type="entry name" value="ANK_REPEAT"/>
    <property type="match status" value="3"/>
</dbReference>
<reference evidence="5 6" key="1">
    <citation type="submission" date="2024-07" db="EMBL/GenBank/DDBJ databases">
        <title>Section-level genome sequencing and comparative genomics of Aspergillus sections Usti and Cavernicolus.</title>
        <authorList>
            <consortium name="Lawrence Berkeley National Laboratory"/>
            <person name="Nybo J.L."/>
            <person name="Vesth T.C."/>
            <person name="Theobald S."/>
            <person name="Frisvad J.C."/>
            <person name="Larsen T.O."/>
            <person name="Kjaerboelling I."/>
            <person name="Rothschild-Mancinelli K."/>
            <person name="Lyhne E.K."/>
            <person name="Kogle M.E."/>
            <person name="Barry K."/>
            <person name="Clum A."/>
            <person name="Na H."/>
            <person name="Ledsgaard L."/>
            <person name="Lin J."/>
            <person name="Lipzen A."/>
            <person name="Kuo A."/>
            <person name="Riley R."/>
            <person name="Mondo S."/>
            <person name="LaButti K."/>
            <person name="Haridas S."/>
            <person name="Pangalinan J."/>
            <person name="Salamov A.A."/>
            <person name="Simmons B.A."/>
            <person name="Magnuson J.K."/>
            <person name="Chen J."/>
            <person name="Drula E."/>
            <person name="Henrissat B."/>
            <person name="Wiebenga A."/>
            <person name="Lubbers R.J."/>
            <person name="Gomes A.C."/>
            <person name="Makela M.R."/>
            <person name="Stajich J."/>
            <person name="Grigoriev I.V."/>
            <person name="Mortensen U.H."/>
            <person name="De vries R.P."/>
            <person name="Baker S.E."/>
            <person name="Andersen M.R."/>
        </authorList>
    </citation>
    <scope>NUCLEOTIDE SEQUENCE [LARGE SCALE GENOMIC DNA]</scope>
    <source>
        <strain evidence="5 6">CBS 600.67</strain>
    </source>
</reference>
<evidence type="ECO:0000256" key="4">
    <source>
        <dbReference type="SAM" id="MobiDB-lite"/>
    </source>
</evidence>
<dbReference type="SMART" id="SM00248">
    <property type="entry name" value="ANK"/>
    <property type="match status" value="4"/>
</dbReference>
<dbReference type="InterPro" id="IPR002110">
    <property type="entry name" value="Ankyrin_rpt"/>
</dbReference>
<dbReference type="Pfam" id="PF12796">
    <property type="entry name" value="Ank_2"/>
    <property type="match status" value="1"/>
</dbReference>
<gene>
    <name evidence="5" type="ORF">BDW59DRAFT_165153</name>
</gene>
<keyword evidence="1" id="KW-0677">Repeat</keyword>
<evidence type="ECO:0000256" key="1">
    <source>
        <dbReference type="ARBA" id="ARBA00022737"/>
    </source>
</evidence>
<feature type="repeat" description="ANK" evidence="3">
    <location>
        <begin position="92"/>
        <end position="124"/>
    </location>
</feature>
<feature type="region of interest" description="Disordered" evidence="4">
    <location>
        <begin position="1"/>
        <end position="54"/>
    </location>
</feature>
<name>A0ABR4HUX5_9EURO</name>
<proteinExistence type="predicted"/>
<evidence type="ECO:0000313" key="6">
    <source>
        <dbReference type="Proteomes" id="UP001610335"/>
    </source>
</evidence>